<dbReference type="InterPro" id="IPR013784">
    <property type="entry name" value="Carb-bd-like_fold"/>
</dbReference>
<keyword evidence="2" id="KW-0134">Cell wall</keyword>
<dbReference type="PANTHER" id="PTHR36108">
    <property type="entry name" value="COLOSSIN-B-RELATED"/>
    <property type="match status" value="1"/>
</dbReference>
<keyword evidence="3" id="KW-0964">Secreted</keyword>
<evidence type="ECO:0000256" key="3">
    <source>
        <dbReference type="ARBA" id="ARBA00022525"/>
    </source>
</evidence>
<dbReference type="InterPro" id="IPR041033">
    <property type="entry name" value="SpaA_PFL_dom_1"/>
</dbReference>
<evidence type="ECO:0000259" key="8">
    <source>
        <dbReference type="PROSITE" id="PS50847"/>
    </source>
</evidence>
<dbReference type="Proteomes" id="UP000823877">
    <property type="component" value="Unassembled WGS sequence"/>
</dbReference>
<evidence type="ECO:0000256" key="1">
    <source>
        <dbReference type="ARBA" id="ARBA00007257"/>
    </source>
</evidence>
<keyword evidence="5" id="KW-0572">Peptidoglycan-anchor</keyword>
<accession>A0A9D2MH52</accession>
<evidence type="ECO:0000256" key="5">
    <source>
        <dbReference type="ARBA" id="ARBA00023088"/>
    </source>
</evidence>
<feature type="transmembrane region" description="Helical" evidence="6">
    <location>
        <begin position="1150"/>
        <end position="1170"/>
    </location>
</feature>
<evidence type="ECO:0000256" key="6">
    <source>
        <dbReference type="SAM" id="Phobius"/>
    </source>
</evidence>
<gene>
    <name evidence="9" type="ORF">IAA37_03185</name>
</gene>
<name>A0A9D2MH52_9FIRM</name>
<feature type="domain" description="Gram-positive cocci surface proteins LPxTG" evidence="8">
    <location>
        <begin position="1142"/>
        <end position="1178"/>
    </location>
</feature>
<evidence type="ECO:0000256" key="4">
    <source>
        <dbReference type="ARBA" id="ARBA00022729"/>
    </source>
</evidence>
<keyword evidence="6" id="KW-0812">Transmembrane</keyword>
<reference evidence="9" key="1">
    <citation type="journal article" date="2021" name="PeerJ">
        <title>Extensive microbial diversity within the chicken gut microbiome revealed by metagenomics and culture.</title>
        <authorList>
            <person name="Gilroy R."/>
            <person name="Ravi A."/>
            <person name="Getino M."/>
            <person name="Pursley I."/>
            <person name="Horton D.L."/>
            <person name="Alikhan N.F."/>
            <person name="Baker D."/>
            <person name="Gharbi K."/>
            <person name="Hall N."/>
            <person name="Watson M."/>
            <person name="Adriaenssens E.M."/>
            <person name="Foster-Nyarko E."/>
            <person name="Jarju S."/>
            <person name="Secka A."/>
            <person name="Antonio M."/>
            <person name="Oren A."/>
            <person name="Chaudhuri R.R."/>
            <person name="La Ragione R."/>
            <person name="Hildebrand F."/>
            <person name="Pallen M.J."/>
        </authorList>
    </citation>
    <scope>NUCLEOTIDE SEQUENCE</scope>
    <source>
        <strain evidence="9">CHK188-16595</strain>
    </source>
</reference>
<reference evidence="9" key="2">
    <citation type="submission" date="2021-04" db="EMBL/GenBank/DDBJ databases">
        <authorList>
            <person name="Gilroy R."/>
        </authorList>
    </citation>
    <scope>NUCLEOTIDE SEQUENCE</scope>
    <source>
        <strain evidence="9">CHK188-16595</strain>
    </source>
</reference>
<dbReference type="Gene3D" id="2.60.40.10">
    <property type="entry name" value="Immunoglobulins"/>
    <property type="match status" value="8"/>
</dbReference>
<evidence type="ECO:0000313" key="9">
    <source>
        <dbReference type="EMBL" id="HJB74661.1"/>
    </source>
</evidence>
<dbReference type="InterPro" id="IPR019931">
    <property type="entry name" value="LPXTG_anchor"/>
</dbReference>
<evidence type="ECO:0000256" key="2">
    <source>
        <dbReference type="ARBA" id="ARBA00022512"/>
    </source>
</evidence>
<dbReference type="InterPro" id="IPR013552">
    <property type="entry name" value="Thioester_dom"/>
</dbReference>
<proteinExistence type="inferred from homology"/>
<dbReference type="SUPFAM" id="SSF49452">
    <property type="entry name" value="Starch-binding domain-like"/>
    <property type="match status" value="1"/>
</dbReference>
<dbReference type="Pfam" id="PF08341">
    <property type="entry name" value="TED"/>
    <property type="match status" value="1"/>
</dbReference>
<evidence type="ECO:0000256" key="7">
    <source>
        <dbReference type="SAM" id="SignalP"/>
    </source>
</evidence>
<dbReference type="EMBL" id="DWXN01000006">
    <property type="protein sequence ID" value="HJB74661.1"/>
    <property type="molecule type" value="Genomic_DNA"/>
</dbReference>
<sequence>MKKAKLIKRLLAFFLSLLTVLSSMAIPVFAAGMQEGDSSTVSAVWLTEFGRYETSSPSKYGEMQMFTLKKDNTPVYCMEYGKSFDGSSVTGKDLEDVSVWKQLSRAAQTGMIRASLYGYPNNTFGVGKRAAYAATQLVIWEYQVGYRTNPTSSNTQFTSYINRNSDVKKAYNALLKKIENHTVRCDFGTSLVELKGLGSGKAVTLTDKNGVLSQFTVTSPDSNIVVSQSGNKLTVYAKKAFNNTVTLTATKNETASGTNNALALVGAGQTLWYGTLKDPVQFTLRVKLSAGNIEIIKTSEDNQVGNVKFRITGDNYDETVTTGSNGKVKIENLMTGKYTVSEITADKYVAPAAQSITVNPGQTTTVSFSNILKKFHVTVQKQDSETISAQGDATLAGAVYGVYKDGVLQDTYTTDSNGSFTTNYYICGNDWTLQEITPSEGYELDGTEYSIGADAGDFAIELNTVQMDVKETVKKGNVAIIKHMDDGSTQIEMPETDAEFEIYLKSSGSYANAKDSERDLLITDENGYAESKDLPYGTYTVHQTKGHEGHELIPDFDVFISEDGKTYRYLINNAVFESLIEIIKVDAETGKTIPLSGTGFKVKDLSSGEFITQHINYPTPVDIDTFYTDTTGKLMLPETLTYGSYELYEVASPNGYVLNKEPVQFEVDGSQTTVTVTFKDLAQKGTITVNKQGEVFSSVSENGNLYQPVYSEAGLEGAVFEIYADEDIITPDGTVRAEKNELVATITTGINGTAISEPLYLGKYRMVEKTAPYGFVLNTETVCFELVYAGQEIEITNISTTVKNERQKVQIDLLKDLEQDELFGLGMNGELQNVSFGLYAAADLTAADGSAIPADGLIEIASCAADGTLTFTTDLPVGSEVYIREYSTDSHYLISDQKYPVKFEYAGQNTAVVHISVNDGEPIENKLIRGNVMGLKVDEEGFRIGGALFGLFVEDETEFTEENALMTCASNEIGVFLFENIPFGDYIVREIKPAPAFVPNDTNYFVSVSEQDQIIEIVIENQFLTGSVQVIKTDKDDNSKRLSGAVFEVYIDVDRNKEFDPEIDLLVGELNEFEAGVYRMDGLRYNGYFLHEKAAPDGYYGDDGYYYFEITKDQEVVTIENIADTGLFANEAIPQPPVEEHSPKTGAEDYLLPAVLLAAGSFSAILVLAFRKRKARSK</sequence>
<keyword evidence="6" id="KW-0472">Membrane</keyword>
<evidence type="ECO:0000313" key="10">
    <source>
        <dbReference type="Proteomes" id="UP000823877"/>
    </source>
</evidence>
<protein>
    <submittedName>
        <fullName evidence="9">Cys-Gln thioester bond-forming surface protein</fullName>
    </submittedName>
</protein>
<feature type="signal peptide" evidence="7">
    <location>
        <begin position="1"/>
        <end position="30"/>
    </location>
</feature>
<dbReference type="AlphaFoldDB" id="A0A9D2MH52"/>
<feature type="chain" id="PRO_5038494280" evidence="7">
    <location>
        <begin position="31"/>
        <end position="1178"/>
    </location>
</feature>
<dbReference type="Pfam" id="PF17802">
    <property type="entry name" value="SpaA"/>
    <property type="match status" value="7"/>
</dbReference>
<dbReference type="PROSITE" id="PS50847">
    <property type="entry name" value="GRAM_POS_ANCHORING"/>
    <property type="match status" value="1"/>
</dbReference>
<keyword evidence="4 7" id="KW-0732">Signal</keyword>
<comment type="similarity">
    <text evidence="1">Belongs to the serine-aspartate repeat-containing protein (SDr) family.</text>
</comment>
<dbReference type="GO" id="GO:0030246">
    <property type="term" value="F:carbohydrate binding"/>
    <property type="evidence" value="ECO:0007669"/>
    <property type="project" value="InterPro"/>
</dbReference>
<dbReference type="InterPro" id="IPR013783">
    <property type="entry name" value="Ig-like_fold"/>
</dbReference>
<comment type="caution">
    <text evidence="9">The sequence shown here is derived from an EMBL/GenBank/DDBJ whole genome shotgun (WGS) entry which is preliminary data.</text>
</comment>
<keyword evidence="6" id="KW-1133">Transmembrane helix</keyword>
<organism evidence="9 10">
    <name type="scientific">Candidatus Eubacterium faecale</name>
    <dbReference type="NCBI Taxonomy" id="2838568"/>
    <lineage>
        <taxon>Bacteria</taxon>
        <taxon>Bacillati</taxon>
        <taxon>Bacillota</taxon>
        <taxon>Clostridia</taxon>
        <taxon>Eubacteriales</taxon>
        <taxon>Eubacteriaceae</taxon>
        <taxon>Eubacterium</taxon>
    </lineage>
</organism>
<dbReference type="PANTHER" id="PTHR36108:SF13">
    <property type="entry name" value="COLOSSIN-B-RELATED"/>
    <property type="match status" value="1"/>
</dbReference>